<dbReference type="GO" id="GO:0015833">
    <property type="term" value="P:peptide transport"/>
    <property type="evidence" value="ECO:0007669"/>
    <property type="project" value="TreeGrafter"/>
</dbReference>
<gene>
    <name evidence="6" type="ORF">CLV37_109244</name>
</gene>
<keyword evidence="2" id="KW-0813">Transport</keyword>
<evidence type="ECO:0000256" key="3">
    <source>
        <dbReference type="ARBA" id="ARBA00022729"/>
    </source>
</evidence>
<dbReference type="RefSeq" id="WP_106213020.1">
    <property type="nucleotide sequence ID" value="NZ_PVZF01000009.1"/>
</dbReference>
<protein>
    <submittedName>
        <fullName evidence="6">Peptide/nickel transport system substrate-binding protein</fullName>
    </submittedName>
</protein>
<dbReference type="OrthoDB" id="9803988at2"/>
<dbReference type="PANTHER" id="PTHR30290:SF9">
    <property type="entry name" value="OLIGOPEPTIDE-BINDING PROTEIN APPA"/>
    <property type="match status" value="1"/>
</dbReference>
<dbReference type="Pfam" id="PF00496">
    <property type="entry name" value="SBP_bac_5"/>
    <property type="match status" value="1"/>
</dbReference>
<organism evidence="6 7">
    <name type="scientific">Kineococcus rhizosphaerae</name>
    <dbReference type="NCBI Taxonomy" id="559628"/>
    <lineage>
        <taxon>Bacteria</taxon>
        <taxon>Bacillati</taxon>
        <taxon>Actinomycetota</taxon>
        <taxon>Actinomycetes</taxon>
        <taxon>Kineosporiales</taxon>
        <taxon>Kineosporiaceae</taxon>
        <taxon>Kineococcus</taxon>
    </lineage>
</organism>
<dbReference type="AlphaFoldDB" id="A0A2T0R165"/>
<feature type="domain" description="Solute-binding protein family 5" evidence="5">
    <location>
        <begin position="85"/>
        <end position="425"/>
    </location>
</feature>
<sequence length="525" mass="54111">MPASRLPTRTLLAALSVAVLTLTTTACSDTGSNGPENSGGPGGTLTTQFAGIPISLNPALGGSGGSAIFTALAYDSLIHQTGDGELIPDLATAWSFDPTNTVLTLTLRQGVKFSDGAPLDAAAVKASLEYFLSAGGGDLRYAGPVASVEAPSADTVVITYKTPYPDGPYYLTQYWGVGQVIGPKGLADPDSLLTATDGTGPYTYSASKSVTNSSYTYEKNPGYFAPEAQQYDSVVVKVIGDPSASLSAVTTGQVSFAGLTPTTAVSAKSSGLKLVTAPFFTWGLTVADHQGTLVPALANPDVRQAMALALDRDALASALGADYNQANGQLTAEGVDGHLDGYGFTQDLAEAKSLMASAGYPDGFTLPVLTENVLDNQTTISQAMAGDLAKIGVKVELVVKNTVPDFIQAALSKQYPVLVWPVIGSTSAQVLANFVQPGVTDPFGTADPTLTALYAQAQAASGADRTAVFEQITKASNEAAWFIPAVSTDNVFAVDADLQNVTASALNPNPLPVSPDPRYAWKSAE</sequence>
<dbReference type="SUPFAM" id="SSF53850">
    <property type="entry name" value="Periplasmic binding protein-like II"/>
    <property type="match status" value="1"/>
</dbReference>
<dbReference type="Proteomes" id="UP000238083">
    <property type="component" value="Unassembled WGS sequence"/>
</dbReference>
<comment type="similarity">
    <text evidence="1">Belongs to the bacterial solute-binding protein 5 family.</text>
</comment>
<evidence type="ECO:0000313" key="7">
    <source>
        <dbReference type="Proteomes" id="UP000238083"/>
    </source>
</evidence>
<feature type="chain" id="PRO_5015661784" evidence="4">
    <location>
        <begin position="29"/>
        <end position="525"/>
    </location>
</feature>
<feature type="signal peptide" evidence="4">
    <location>
        <begin position="1"/>
        <end position="28"/>
    </location>
</feature>
<dbReference type="GO" id="GO:0042597">
    <property type="term" value="C:periplasmic space"/>
    <property type="evidence" value="ECO:0007669"/>
    <property type="project" value="UniProtKB-ARBA"/>
</dbReference>
<dbReference type="Gene3D" id="3.40.190.10">
    <property type="entry name" value="Periplasmic binding protein-like II"/>
    <property type="match status" value="1"/>
</dbReference>
<dbReference type="PIRSF" id="PIRSF002741">
    <property type="entry name" value="MppA"/>
    <property type="match status" value="1"/>
</dbReference>
<evidence type="ECO:0000313" key="6">
    <source>
        <dbReference type="EMBL" id="PRY13053.1"/>
    </source>
</evidence>
<evidence type="ECO:0000259" key="5">
    <source>
        <dbReference type="Pfam" id="PF00496"/>
    </source>
</evidence>
<evidence type="ECO:0000256" key="2">
    <source>
        <dbReference type="ARBA" id="ARBA00022448"/>
    </source>
</evidence>
<dbReference type="EMBL" id="PVZF01000009">
    <property type="protein sequence ID" value="PRY13053.1"/>
    <property type="molecule type" value="Genomic_DNA"/>
</dbReference>
<dbReference type="InterPro" id="IPR000914">
    <property type="entry name" value="SBP_5_dom"/>
</dbReference>
<dbReference type="GO" id="GO:1904680">
    <property type="term" value="F:peptide transmembrane transporter activity"/>
    <property type="evidence" value="ECO:0007669"/>
    <property type="project" value="TreeGrafter"/>
</dbReference>
<name>A0A2T0R165_9ACTN</name>
<dbReference type="InterPro" id="IPR039424">
    <property type="entry name" value="SBP_5"/>
</dbReference>
<dbReference type="PANTHER" id="PTHR30290">
    <property type="entry name" value="PERIPLASMIC BINDING COMPONENT OF ABC TRANSPORTER"/>
    <property type="match status" value="1"/>
</dbReference>
<dbReference type="InterPro" id="IPR030678">
    <property type="entry name" value="Peptide/Ni-bd"/>
</dbReference>
<evidence type="ECO:0000256" key="1">
    <source>
        <dbReference type="ARBA" id="ARBA00005695"/>
    </source>
</evidence>
<dbReference type="PROSITE" id="PS51257">
    <property type="entry name" value="PROKAR_LIPOPROTEIN"/>
    <property type="match status" value="1"/>
</dbReference>
<dbReference type="GO" id="GO:0043190">
    <property type="term" value="C:ATP-binding cassette (ABC) transporter complex"/>
    <property type="evidence" value="ECO:0007669"/>
    <property type="project" value="InterPro"/>
</dbReference>
<comment type="caution">
    <text evidence="6">The sequence shown here is derived from an EMBL/GenBank/DDBJ whole genome shotgun (WGS) entry which is preliminary data.</text>
</comment>
<proteinExistence type="inferred from homology"/>
<keyword evidence="3 4" id="KW-0732">Signal</keyword>
<dbReference type="Gene3D" id="3.10.105.10">
    <property type="entry name" value="Dipeptide-binding Protein, Domain 3"/>
    <property type="match status" value="1"/>
</dbReference>
<accession>A0A2T0R165</accession>
<keyword evidence="7" id="KW-1185">Reference proteome</keyword>
<evidence type="ECO:0000256" key="4">
    <source>
        <dbReference type="SAM" id="SignalP"/>
    </source>
</evidence>
<reference evidence="6 7" key="1">
    <citation type="submission" date="2018-03" db="EMBL/GenBank/DDBJ databases">
        <title>Genomic Encyclopedia of Archaeal and Bacterial Type Strains, Phase II (KMG-II): from individual species to whole genera.</title>
        <authorList>
            <person name="Goeker M."/>
        </authorList>
    </citation>
    <scope>NUCLEOTIDE SEQUENCE [LARGE SCALE GENOMIC DNA]</scope>
    <source>
        <strain evidence="6 7">DSM 19711</strain>
    </source>
</reference>